<dbReference type="PANTHER" id="PTHR48100:SF1">
    <property type="entry name" value="HISTIDINE PHOSPHATASE FAMILY PROTEIN-RELATED"/>
    <property type="match status" value="1"/>
</dbReference>
<dbReference type="Gene3D" id="3.40.50.1240">
    <property type="entry name" value="Phosphoglycerate mutase-like"/>
    <property type="match status" value="1"/>
</dbReference>
<evidence type="ECO:0000313" key="2">
    <source>
        <dbReference type="Proteomes" id="UP000769157"/>
    </source>
</evidence>
<dbReference type="SUPFAM" id="SSF53254">
    <property type="entry name" value="Phosphoglycerate mutase-like"/>
    <property type="match status" value="1"/>
</dbReference>
<sequence length="342" mass="39169">MSDLIKVNECDVEDAYANADQKAIFRKMLTQEKLKRDPKTGKLLRPWNFEVVNGFFKQSDPSTDDSTFDLLEENFGLALDSWSSLKKKLKSLNDGKQPNESYKLIICARHGQGYHNRAVEIFGIEEWNRYWSHQTGTTLENGQVLEWGPDPLLTELGERQADELHQAWLSQIEDGAPIPTKFFTSPFTRSSMTLVRTWRDITIFENGDIKKPSFSSRAHPIVSENLRETIGSHLCDKRSSKKVISERFSKFGFEFESNFAEEDIYYRDDWRETLSEQSLRADMFLQDVFENHPDDIYISSTSHAGEIRAIITALGHREFAIPTAGTIPFVVKGTRVSNSPPS</sequence>
<organism evidence="1 2">
    <name type="scientific">Ogataea philodendri</name>
    <dbReference type="NCBI Taxonomy" id="1378263"/>
    <lineage>
        <taxon>Eukaryota</taxon>
        <taxon>Fungi</taxon>
        <taxon>Dikarya</taxon>
        <taxon>Ascomycota</taxon>
        <taxon>Saccharomycotina</taxon>
        <taxon>Pichiomycetes</taxon>
        <taxon>Pichiales</taxon>
        <taxon>Pichiaceae</taxon>
        <taxon>Ogataea</taxon>
    </lineage>
</organism>
<gene>
    <name evidence="1" type="ORF">OGAPHI_002883</name>
</gene>
<reference evidence="1" key="1">
    <citation type="journal article" date="2021" name="Open Biol.">
        <title>Shared evolutionary footprints suggest mitochondrial oxidative damage underlies multiple complex I losses in fungi.</title>
        <authorList>
            <person name="Schikora-Tamarit M.A."/>
            <person name="Marcet-Houben M."/>
            <person name="Nosek J."/>
            <person name="Gabaldon T."/>
        </authorList>
    </citation>
    <scope>NUCLEOTIDE SEQUENCE</scope>
    <source>
        <strain evidence="1">CBS6075</strain>
    </source>
</reference>
<dbReference type="InterPro" id="IPR050275">
    <property type="entry name" value="PGM_Phosphatase"/>
</dbReference>
<reference evidence="1" key="2">
    <citation type="submission" date="2021-01" db="EMBL/GenBank/DDBJ databases">
        <authorList>
            <person name="Schikora-Tamarit M.A."/>
        </authorList>
    </citation>
    <scope>NUCLEOTIDE SEQUENCE</scope>
    <source>
        <strain evidence="1">CBS6075</strain>
    </source>
</reference>
<dbReference type="OrthoDB" id="496981at2759"/>
<proteinExistence type="predicted"/>
<dbReference type="GO" id="GO:0016791">
    <property type="term" value="F:phosphatase activity"/>
    <property type="evidence" value="ECO:0007669"/>
    <property type="project" value="TreeGrafter"/>
</dbReference>
<protein>
    <recommendedName>
        <fullName evidence="3">Phosphoglycerate mutase</fullName>
    </recommendedName>
</protein>
<accession>A0A9P8T6C3</accession>
<dbReference type="GO" id="GO:0005737">
    <property type="term" value="C:cytoplasm"/>
    <property type="evidence" value="ECO:0007669"/>
    <property type="project" value="TreeGrafter"/>
</dbReference>
<name>A0A9P8T6C3_9ASCO</name>
<dbReference type="RefSeq" id="XP_046062046.1">
    <property type="nucleotide sequence ID" value="XM_046203801.1"/>
</dbReference>
<keyword evidence="2" id="KW-1185">Reference proteome</keyword>
<dbReference type="InterPro" id="IPR029033">
    <property type="entry name" value="His_PPase_superfam"/>
</dbReference>
<dbReference type="Proteomes" id="UP000769157">
    <property type="component" value="Unassembled WGS sequence"/>
</dbReference>
<evidence type="ECO:0008006" key="3">
    <source>
        <dbReference type="Google" id="ProtNLM"/>
    </source>
</evidence>
<dbReference type="EMBL" id="JAEUBE010000183">
    <property type="protein sequence ID" value="KAH3667234.1"/>
    <property type="molecule type" value="Genomic_DNA"/>
</dbReference>
<dbReference type="GeneID" id="70234850"/>
<dbReference type="AlphaFoldDB" id="A0A9P8T6C3"/>
<comment type="caution">
    <text evidence="1">The sequence shown here is derived from an EMBL/GenBank/DDBJ whole genome shotgun (WGS) entry which is preliminary data.</text>
</comment>
<evidence type="ECO:0000313" key="1">
    <source>
        <dbReference type="EMBL" id="KAH3667234.1"/>
    </source>
</evidence>
<dbReference type="PANTHER" id="PTHR48100">
    <property type="entry name" value="BROAD-SPECIFICITY PHOSPHATASE YOR283W-RELATED"/>
    <property type="match status" value="1"/>
</dbReference>